<organism evidence="6 7">
    <name type="scientific">Caldovatus sediminis</name>
    <dbReference type="NCBI Taxonomy" id="2041189"/>
    <lineage>
        <taxon>Bacteria</taxon>
        <taxon>Pseudomonadati</taxon>
        <taxon>Pseudomonadota</taxon>
        <taxon>Alphaproteobacteria</taxon>
        <taxon>Acetobacterales</taxon>
        <taxon>Roseomonadaceae</taxon>
        <taxon>Caldovatus</taxon>
    </lineage>
</organism>
<dbReference type="Gene3D" id="3.30.565.10">
    <property type="entry name" value="Histidine kinase-like ATPase, C-terminal domain"/>
    <property type="match status" value="1"/>
</dbReference>
<evidence type="ECO:0000313" key="7">
    <source>
        <dbReference type="Proteomes" id="UP000597507"/>
    </source>
</evidence>
<dbReference type="PANTHER" id="PTHR43065:SF49">
    <property type="entry name" value="HISTIDINE KINASE"/>
    <property type="match status" value="1"/>
</dbReference>
<evidence type="ECO:0000256" key="2">
    <source>
        <dbReference type="ARBA" id="ARBA00012438"/>
    </source>
</evidence>
<keyword evidence="4" id="KW-1133">Transmembrane helix</keyword>
<keyword evidence="4" id="KW-0812">Transmembrane</keyword>
<evidence type="ECO:0000256" key="4">
    <source>
        <dbReference type="SAM" id="Phobius"/>
    </source>
</evidence>
<dbReference type="InterPro" id="IPR054327">
    <property type="entry name" value="His-kinase-like_sensor"/>
</dbReference>
<dbReference type="CDD" id="cd12914">
    <property type="entry name" value="PDC1_DGC_like"/>
    <property type="match status" value="1"/>
</dbReference>
<dbReference type="CDD" id="cd12915">
    <property type="entry name" value="PDC2_DGC_like"/>
    <property type="match status" value="1"/>
</dbReference>
<keyword evidence="7" id="KW-1185">Reference proteome</keyword>
<dbReference type="Gene3D" id="3.30.450.20">
    <property type="entry name" value="PAS domain"/>
    <property type="match status" value="2"/>
</dbReference>
<dbReference type="SUPFAM" id="SSF55874">
    <property type="entry name" value="ATPase domain of HSP90 chaperone/DNA topoisomerase II/histidine kinase"/>
    <property type="match status" value="1"/>
</dbReference>
<dbReference type="SUPFAM" id="SSF47384">
    <property type="entry name" value="Homodimeric domain of signal transducing histidine kinase"/>
    <property type="match status" value="1"/>
</dbReference>
<feature type="transmembrane region" description="Helical" evidence="4">
    <location>
        <begin position="27"/>
        <end position="46"/>
    </location>
</feature>
<dbReference type="Pfam" id="PF00512">
    <property type="entry name" value="HisKA"/>
    <property type="match status" value="1"/>
</dbReference>
<dbReference type="EMBL" id="BMKS01000004">
    <property type="protein sequence ID" value="GGG28351.1"/>
    <property type="molecule type" value="Genomic_DNA"/>
</dbReference>
<sequence>MGEGRAQREEAPSRVGAAADTLRRLRWALIAAVAVPALLFVGAAWFDRERLLRDAADDAARAAAMLREHALKVLDTKELLLLHLDRHIQGRDWREIRALRDGLAEEMRTILASRPQLSGFGLADAEGRLWMAATRAGAETPAEDAPSIAHREFWSAQREHDAGTFISRPYAGAAGGHPTLGISRRRSTPDGTFDGTVHVGVAVSYLLDFWAQAVRGQDGAAISLVRSDGEVLARYPETGEPLPRLAPQTSALMQRLKTEPRGGVYRAASPVDGAERIAAYAGVGNYPVVIEYAVPVASVRAVWRRHLLVLGGICALAAGALGCAVLSAMRQARRLAEEQGRRAAAEATLQEGQRLELLGRLAAGVAHDFNNIVQAVQGGARLIEKSAADPERIRLLARMLDEAAGRGAALTRRMLDFSRREAAGAANDDGAADPAAAPAEAVASVCQLLSRTIGPLHRVRCEVEPEGLPALVRGDRGELEAAVMNLAVNARDAMPEGGEVVVRLAAGRVGAGGDDPAVPHPVRLRPGVYARISVTDAGTGMPPEVLARAGEPFFTTKPRGRGTGLGLSSVRGFVERVGGAMHIDSAVGRGTVVTLWLPAVGPAQVAPWRPGMGNARPEAVTLRPVS</sequence>
<dbReference type="Pfam" id="PF02518">
    <property type="entry name" value="HATPase_c"/>
    <property type="match status" value="1"/>
</dbReference>
<comment type="caution">
    <text evidence="6">The sequence shown here is derived from an EMBL/GenBank/DDBJ whole genome shotgun (WGS) entry which is preliminary data.</text>
</comment>
<protein>
    <recommendedName>
        <fullName evidence="2">histidine kinase</fullName>
        <ecNumber evidence="2">2.7.13.3</ecNumber>
    </recommendedName>
</protein>
<comment type="catalytic activity">
    <reaction evidence="1">
        <text>ATP + protein L-histidine = ADP + protein N-phospho-L-histidine.</text>
        <dbReference type="EC" id="2.7.13.3"/>
    </reaction>
</comment>
<dbReference type="InterPro" id="IPR036890">
    <property type="entry name" value="HATPase_C_sf"/>
</dbReference>
<dbReference type="Proteomes" id="UP000597507">
    <property type="component" value="Unassembled WGS sequence"/>
</dbReference>
<dbReference type="SMART" id="SM00387">
    <property type="entry name" value="HATPase_c"/>
    <property type="match status" value="1"/>
</dbReference>
<keyword evidence="3" id="KW-0597">Phosphoprotein</keyword>
<dbReference type="GO" id="GO:0000155">
    <property type="term" value="F:phosphorelay sensor kinase activity"/>
    <property type="evidence" value="ECO:0007669"/>
    <property type="project" value="InterPro"/>
</dbReference>
<dbReference type="PANTHER" id="PTHR43065">
    <property type="entry name" value="SENSOR HISTIDINE KINASE"/>
    <property type="match status" value="1"/>
</dbReference>
<reference evidence="6 7" key="1">
    <citation type="journal article" date="2014" name="Int. J. Syst. Evol. Microbiol.">
        <title>Complete genome sequence of Corynebacterium casei LMG S-19264T (=DSM 44701T), isolated from a smear-ripened cheese.</title>
        <authorList>
            <consortium name="US DOE Joint Genome Institute (JGI-PGF)"/>
            <person name="Walter F."/>
            <person name="Albersmeier A."/>
            <person name="Kalinowski J."/>
            <person name="Ruckert C."/>
        </authorList>
    </citation>
    <scope>NUCLEOTIDE SEQUENCE [LARGE SCALE GENOMIC DNA]</scope>
    <source>
        <strain evidence="6 7">CGMCC 1.16330</strain>
    </source>
</reference>
<dbReference type="AlphaFoldDB" id="A0A8J3EBQ7"/>
<dbReference type="EC" id="2.7.13.3" evidence="2"/>
<keyword evidence="4" id="KW-0472">Membrane</keyword>
<dbReference type="PRINTS" id="PR00344">
    <property type="entry name" value="BCTRLSENSOR"/>
</dbReference>
<evidence type="ECO:0000259" key="5">
    <source>
        <dbReference type="PROSITE" id="PS50109"/>
    </source>
</evidence>
<evidence type="ECO:0000256" key="3">
    <source>
        <dbReference type="ARBA" id="ARBA00022553"/>
    </source>
</evidence>
<evidence type="ECO:0000313" key="6">
    <source>
        <dbReference type="EMBL" id="GGG28351.1"/>
    </source>
</evidence>
<feature type="domain" description="Histidine kinase" evidence="5">
    <location>
        <begin position="364"/>
        <end position="601"/>
    </location>
</feature>
<proteinExistence type="predicted"/>
<dbReference type="InterPro" id="IPR003661">
    <property type="entry name" value="HisK_dim/P_dom"/>
</dbReference>
<dbReference type="PROSITE" id="PS50109">
    <property type="entry name" value="HIS_KIN"/>
    <property type="match status" value="1"/>
</dbReference>
<keyword evidence="6" id="KW-0808">Transferase</keyword>
<evidence type="ECO:0000256" key="1">
    <source>
        <dbReference type="ARBA" id="ARBA00000085"/>
    </source>
</evidence>
<dbReference type="CDD" id="cd00082">
    <property type="entry name" value="HisKA"/>
    <property type="match status" value="1"/>
</dbReference>
<gene>
    <name evidence="6" type="ORF">GCM10010964_15320</name>
</gene>
<dbReference type="InterPro" id="IPR004358">
    <property type="entry name" value="Sig_transdc_His_kin-like_C"/>
</dbReference>
<dbReference type="SMART" id="SM00388">
    <property type="entry name" value="HisKA"/>
    <property type="match status" value="1"/>
</dbReference>
<dbReference type="Gene3D" id="1.10.287.130">
    <property type="match status" value="1"/>
</dbReference>
<accession>A0A8J3EBQ7</accession>
<dbReference type="InterPro" id="IPR003594">
    <property type="entry name" value="HATPase_dom"/>
</dbReference>
<dbReference type="RefSeq" id="WP_188899438.1">
    <property type="nucleotide sequence ID" value="NZ_BMKS01000004.1"/>
</dbReference>
<feature type="transmembrane region" description="Helical" evidence="4">
    <location>
        <begin position="307"/>
        <end position="329"/>
    </location>
</feature>
<dbReference type="InterPro" id="IPR036097">
    <property type="entry name" value="HisK_dim/P_sf"/>
</dbReference>
<dbReference type="Pfam" id="PF22588">
    <property type="entry name" value="dCache_1_like"/>
    <property type="match status" value="1"/>
</dbReference>
<keyword evidence="6" id="KW-0418">Kinase</keyword>
<dbReference type="InterPro" id="IPR005467">
    <property type="entry name" value="His_kinase_dom"/>
</dbReference>
<name>A0A8J3EBQ7_9PROT</name>